<organism evidence="1 2">
    <name type="scientific">Flavobacterium columnare</name>
    <dbReference type="NCBI Taxonomy" id="996"/>
    <lineage>
        <taxon>Bacteria</taxon>
        <taxon>Pseudomonadati</taxon>
        <taxon>Bacteroidota</taxon>
        <taxon>Flavobacteriia</taxon>
        <taxon>Flavobacteriales</taxon>
        <taxon>Flavobacteriaceae</taxon>
        <taxon>Flavobacterium</taxon>
    </lineage>
</organism>
<proteinExistence type="predicted"/>
<evidence type="ECO:0000313" key="2">
    <source>
        <dbReference type="Proteomes" id="UP000288951"/>
    </source>
</evidence>
<sequence>MKGYYITYGIFMLNIENIILELENELVIDLIKNGYDDDKELYHLGKSLENKITNFSIYSSNKDKGYKLINGKILYPEFIISCNVILKDENDSYVDELRSLIESKESIKELNFEEDEW</sequence>
<comment type="caution">
    <text evidence="1">The sequence shown here is derived from an EMBL/GenBank/DDBJ whole genome shotgun (WGS) entry which is preliminary data.</text>
</comment>
<reference evidence="1" key="1">
    <citation type="submission" date="2018-12" db="EMBL/GenBank/DDBJ databases">
        <title>Draft genome sequence of Flaovobacterium columnare ARS1 isolated from channel catfish in Alabama.</title>
        <authorList>
            <person name="Cai W."/>
            <person name="Arias C."/>
        </authorList>
    </citation>
    <scope>NUCLEOTIDE SEQUENCE [LARGE SCALE GENOMIC DNA]</scope>
    <source>
        <strain evidence="1">ARS1</strain>
    </source>
</reference>
<dbReference type="OrthoDB" id="9811533at2"/>
<dbReference type="Proteomes" id="UP000288951">
    <property type="component" value="Unassembled WGS sequence"/>
</dbReference>
<evidence type="ECO:0000313" key="1">
    <source>
        <dbReference type="EMBL" id="RVU91054.1"/>
    </source>
</evidence>
<dbReference type="EMBL" id="RQSM01000003">
    <property type="protein sequence ID" value="RVU91054.1"/>
    <property type="molecule type" value="Genomic_DNA"/>
</dbReference>
<gene>
    <name evidence="1" type="ORF">EH230_09175</name>
</gene>
<accession>A0A437UBN7</accession>
<dbReference type="RefSeq" id="WP_127823431.1">
    <property type="nucleotide sequence ID" value="NZ_RQSM01000003.1"/>
</dbReference>
<name>A0A437UBN7_9FLAO</name>
<protein>
    <submittedName>
        <fullName evidence="1">Uncharacterized protein</fullName>
    </submittedName>
</protein>
<keyword evidence="2" id="KW-1185">Reference proteome</keyword>
<dbReference type="AlphaFoldDB" id="A0A437UBN7"/>